<dbReference type="Pfam" id="PF13399">
    <property type="entry name" value="LytR_C"/>
    <property type="match status" value="1"/>
</dbReference>
<dbReference type="Pfam" id="PF03816">
    <property type="entry name" value="LytR_cpsA_psr"/>
    <property type="match status" value="1"/>
</dbReference>
<evidence type="ECO:0000256" key="2">
    <source>
        <dbReference type="SAM" id="Phobius"/>
    </source>
</evidence>
<evidence type="ECO:0000259" key="4">
    <source>
        <dbReference type="Pfam" id="PF13399"/>
    </source>
</evidence>
<dbReference type="InterPro" id="IPR027381">
    <property type="entry name" value="LytR/CpsA/Psr_C"/>
</dbReference>
<dbReference type="Gene3D" id="3.30.70.2390">
    <property type="match status" value="1"/>
</dbReference>
<dbReference type="NCBIfam" id="TIGR00350">
    <property type="entry name" value="lytR_cpsA_psr"/>
    <property type="match status" value="1"/>
</dbReference>
<dbReference type="STRING" id="1817814.A2V81_01340"/>
<comment type="caution">
    <text evidence="5">The sequence shown here is derived from an EMBL/GenBank/DDBJ whole genome shotgun (WGS) entry which is preliminary data.</text>
</comment>
<evidence type="ECO:0008006" key="7">
    <source>
        <dbReference type="Google" id="ProtNLM"/>
    </source>
</evidence>
<dbReference type="Gene3D" id="3.40.630.190">
    <property type="entry name" value="LCP protein"/>
    <property type="match status" value="1"/>
</dbReference>
<accession>A0A1F4XLU7</accession>
<evidence type="ECO:0000313" key="6">
    <source>
        <dbReference type="Proteomes" id="UP000177614"/>
    </source>
</evidence>
<feature type="domain" description="Cell envelope-related transcriptional attenuator" evidence="3">
    <location>
        <begin position="84"/>
        <end position="252"/>
    </location>
</feature>
<protein>
    <recommendedName>
        <fullName evidence="7">Cell envelope-related transcriptional attenuator domain-containing protein</fullName>
    </recommendedName>
</protein>
<keyword evidence="2" id="KW-1133">Transmembrane helix</keyword>
<feature type="domain" description="LytR/CpsA/Psr regulator C-terminal" evidence="4">
    <location>
        <begin position="357"/>
        <end position="453"/>
    </location>
</feature>
<name>A0A1F4XLU7_9BACT</name>
<evidence type="ECO:0000256" key="1">
    <source>
        <dbReference type="ARBA" id="ARBA00006068"/>
    </source>
</evidence>
<dbReference type="InterPro" id="IPR004474">
    <property type="entry name" value="LytR_CpsA_psr"/>
</dbReference>
<dbReference type="InterPro" id="IPR050922">
    <property type="entry name" value="LytR/CpsA/Psr_CW_biosynth"/>
</dbReference>
<dbReference type="PANTHER" id="PTHR33392:SF6">
    <property type="entry name" value="POLYISOPRENYL-TEICHOIC ACID--PEPTIDOGLYCAN TEICHOIC ACID TRANSFERASE TAGU"/>
    <property type="match status" value="1"/>
</dbReference>
<dbReference type="Proteomes" id="UP000177614">
    <property type="component" value="Unassembled WGS sequence"/>
</dbReference>
<evidence type="ECO:0000259" key="3">
    <source>
        <dbReference type="Pfam" id="PF03816"/>
    </source>
</evidence>
<dbReference type="PANTHER" id="PTHR33392">
    <property type="entry name" value="POLYISOPRENYL-TEICHOIC ACID--PEPTIDOGLYCAN TEICHOIC ACID TRANSFERASE TAGU"/>
    <property type="match status" value="1"/>
</dbReference>
<dbReference type="EMBL" id="MEWR01000004">
    <property type="protein sequence ID" value="OGC82574.1"/>
    <property type="molecule type" value="Genomic_DNA"/>
</dbReference>
<dbReference type="AlphaFoldDB" id="A0A1F4XLU7"/>
<keyword evidence="2" id="KW-0812">Transmembrane</keyword>
<keyword evidence="2" id="KW-0472">Membrane</keyword>
<proteinExistence type="inferred from homology"/>
<evidence type="ECO:0000313" key="5">
    <source>
        <dbReference type="EMBL" id="OGC82574.1"/>
    </source>
</evidence>
<reference evidence="5 6" key="1">
    <citation type="journal article" date="2016" name="Nat. Commun.">
        <title>Thousands of microbial genomes shed light on interconnected biogeochemical processes in an aquifer system.</title>
        <authorList>
            <person name="Anantharaman K."/>
            <person name="Brown C.T."/>
            <person name="Hug L.A."/>
            <person name="Sharon I."/>
            <person name="Castelle C.J."/>
            <person name="Probst A.J."/>
            <person name="Thomas B.C."/>
            <person name="Singh A."/>
            <person name="Wilkins M.J."/>
            <person name="Karaoz U."/>
            <person name="Brodie E.L."/>
            <person name="Williams K.H."/>
            <person name="Hubbard S.S."/>
            <person name="Banfield J.F."/>
        </authorList>
    </citation>
    <scope>NUCLEOTIDE SEQUENCE [LARGE SCALE GENOMIC DNA]</scope>
</reference>
<sequence>MDSSDSLVKWLLTGVISIIIGVLAFGGFFMFRTTQALLQAVSDPTSLVQHLVTEDTKTDEKDCTNILVLGGGGKEYDDGSELVDSIMVASLCRDPAKLVFVSIPRDLVLKLDDFGYRKVNTLYILAKHQLGEEHAFDLMWEAAEKITNLPIHYYAYVDFRGFVDIFDALTGSGGLMVDVDPGFVDREFPGPNYSYRTVRFEQGLQSMDGEKALQYVRSRHGVSLDENISVASDFDRSRRQQQIISLLKDKLKDLLIGNDPSALVDTAVALQKNYSTNMTFQDILLLAALWKKVDIDHVYNIVLKEGPGELLYVPSQEVRNQLFNGGWILRPDGDDFNTIHKYIERVLKNPEIALRGTVPIEVLNGTKIPGLAGKIANTLMQEGITVYPQYGIRNTYSKKQYEGTVLIDRSQGQNLELLKEIQRILGKGEIIAETTEPQAYTMVGVTVILGNDYEEASQENINSANIDIEDYWLKQRTNSGATN</sequence>
<organism evidence="5 6">
    <name type="scientific">Candidatus Abawacabacteria bacterium RBG_16_42_10</name>
    <dbReference type="NCBI Taxonomy" id="1817814"/>
    <lineage>
        <taxon>Bacteria</taxon>
        <taxon>Candidatus Abawacaibacteriota</taxon>
    </lineage>
</organism>
<gene>
    <name evidence="5" type="ORF">A2V81_01340</name>
</gene>
<comment type="similarity">
    <text evidence="1">Belongs to the LytR/CpsA/Psr (LCP) family.</text>
</comment>
<feature type="transmembrane region" description="Helical" evidence="2">
    <location>
        <begin position="7"/>
        <end position="31"/>
    </location>
</feature>